<keyword evidence="2" id="KW-0732">Signal</keyword>
<dbReference type="OrthoDB" id="5090004at2759"/>
<dbReference type="EMBL" id="JABEYC010000129">
    <property type="protein sequence ID" value="KAF4982289.1"/>
    <property type="molecule type" value="Genomic_DNA"/>
</dbReference>
<proteinExistence type="predicted"/>
<feature type="chain" id="PRO_5034730189" description="Apple domain-containing protein" evidence="2">
    <location>
        <begin position="22"/>
        <end position="614"/>
    </location>
</feature>
<evidence type="ECO:0000313" key="4">
    <source>
        <dbReference type="Proteomes" id="UP000635477"/>
    </source>
</evidence>
<protein>
    <recommendedName>
        <fullName evidence="5">Apple domain-containing protein</fullName>
    </recommendedName>
</protein>
<evidence type="ECO:0008006" key="5">
    <source>
        <dbReference type="Google" id="ProtNLM"/>
    </source>
</evidence>
<sequence length="614" mass="67241">MCSILAGMALAFASGFTLVSAGPCKPNHSSVTSTVTELIQTPDTRVIKNEVANGGFAIRDVQGNVPGCEVEGEAEIVTGKGYQGDGSSTNFYQTWIVSIVTSIQWDVVLKQVSTDARSTPLRITMNCLAGGASMIYVDSIFMSNQVTPQNIDDFQLDFGDEQEKSMATPDHTDATDLEQTASTTSELTFASSQTNSRDISMTGMETQVAGHTDTRTTLQLSSASTQVLVTSSAETLPEETETLTTAHEPAYTSNSALSLDVPTESTSTTSTATDSTFPTGAKVCPRGIDPPAYCQRRKALPTQTVSLPGIMDHWPQKDGGVEPAAPMVCNAFGDKKNGWRGRGRENYPKQNTIEECAQLCRVQNDCEAFGLIDYDTKFEGGKTCALSTYKLATEGIDIEGDVPLETETWEPPLPPSSPAEPSCPVCEYKSPLPANRVCGKLGIPTLDAGYLPKTEYRLQGNHRECALICSKLDWCRASAYVTTRKHCIFGYSEISPDWFHETQVEDDNELSHHWSSKDCWTCNESRLKVPLGFINRRRIWQLLEEMDPKEMESEALRDPGSVLYGPGLEEFRSYSDMDCWTADEDGGWWGACSANEADWGTDLSPVSEFPNQEW</sequence>
<evidence type="ECO:0000313" key="3">
    <source>
        <dbReference type="EMBL" id="KAF4982289.1"/>
    </source>
</evidence>
<organism evidence="3 4">
    <name type="scientific">Fusarium zealandicum</name>
    <dbReference type="NCBI Taxonomy" id="1053134"/>
    <lineage>
        <taxon>Eukaryota</taxon>
        <taxon>Fungi</taxon>
        <taxon>Dikarya</taxon>
        <taxon>Ascomycota</taxon>
        <taxon>Pezizomycotina</taxon>
        <taxon>Sordariomycetes</taxon>
        <taxon>Hypocreomycetidae</taxon>
        <taxon>Hypocreales</taxon>
        <taxon>Nectriaceae</taxon>
        <taxon>Fusarium</taxon>
        <taxon>Fusarium staphyleae species complex</taxon>
    </lineage>
</organism>
<accession>A0A8H4XPA9</accession>
<reference evidence="3" key="1">
    <citation type="journal article" date="2020" name="BMC Genomics">
        <title>Correction to: Identification and distribution of gene clusters required for synthesis of sphingolipid metabolism inhibitors in diverse species of the filamentous fungus Fusarium.</title>
        <authorList>
            <person name="Kim H.S."/>
            <person name="Lohmar J.M."/>
            <person name="Busman M."/>
            <person name="Brown D.W."/>
            <person name="Naumann T.A."/>
            <person name="Divon H.H."/>
            <person name="Lysoe E."/>
            <person name="Uhlig S."/>
            <person name="Proctor R.H."/>
        </authorList>
    </citation>
    <scope>NUCLEOTIDE SEQUENCE</scope>
    <source>
        <strain evidence="3">NRRL 22465</strain>
    </source>
</reference>
<evidence type="ECO:0000256" key="2">
    <source>
        <dbReference type="SAM" id="SignalP"/>
    </source>
</evidence>
<dbReference type="Proteomes" id="UP000635477">
    <property type="component" value="Unassembled WGS sequence"/>
</dbReference>
<comment type="caution">
    <text evidence="3">The sequence shown here is derived from an EMBL/GenBank/DDBJ whole genome shotgun (WGS) entry which is preliminary data.</text>
</comment>
<gene>
    <name evidence="3" type="ORF">FZEAL_2075</name>
</gene>
<feature type="compositionally biased region" description="Polar residues" evidence="1">
    <location>
        <begin position="177"/>
        <end position="196"/>
    </location>
</feature>
<reference evidence="3" key="2">
    <citation type="submission" date="2020-05" db="EMBL/GenBank/DDBJ databases">
        <authorList>
            <person name="Kim H.-S."/>
            <person name="Proctor R.H."/>
            <person name="Brown D.W."/>
        </authorList>
    </citation>
    <scope>NUCLEOTIDE SEQUENCE</scope>
    <source>
        <strain evidence="3">NRRL 22465</strain>
    </source>
</reference>
<feature type="signal peptide" evidence="2">
    <location>
        <begin position="1"/>
        <end position="21"/>
    </location>
</feature>
<keyword evidence="4" id="KW-1185">Reference proteome</keyword>
<dbReference type="AlphaFoldDB" id="A0A8H4XPA9"/>
<feature type="region of interest" description="Disordered" evidence="1">
    <location>
        <begin position="164"/>
        <end position="196"/>
    </location>
</feature>
<evidence type="ECO:0000256" key="1">
    <source>
        <dbReference type="SAM" id="MobiDB-lite"/>
    </source>
</evidence>
<name>A0A8H4XPA9_9HYPO</name>